<keyword evidence="4 6" id="KW-0808">Transferase</keyword>
<keyword evidence="8" id="KW-1185">Reference proteome</keyword>
<comment type="function">
    <text evidence="6">Methylates ribosomal protein L11.</text>
</comment>
<dbReference type="InterPro" id="IPR004498">
    <property type="entry name" value="Ribosomal_PrmA_MeTrfase"/>
</dbReference>
<evidence type="ECO:0000256" key="6">
    <source>
        <dbReference type="HAMAP-Rule" id="MF_00735"/>
    </source>
</evidence>
<feature type="binding site" evidence="6">
    <location>
        <position position="126"/>
    </location>
    <ligand>
        <name>S-adenosyl-L-methionine</name>
        <dbReference type="ChEBI" id="CHEBI:59789"/>
    </ligand>
</feature>
<evidence type="ECO:0000256" key="2">
    <source>
        <dbReference type="ARBA" id="ARBA00022490"/>
    </source>
</evidence>
<dbReference type="GO" id="GO:0005840">
    <property type="term" value="C:ribosome"/>
    <property type="evidence" value="ECO:0007669"/>
    <property type="project" value="UniProtKB-KW"/>
</dbReference>
<evidence type="ECO:0000313" key="8">
    <source>
        <dbReference type="Proteomes" id="UP001209885"/>
    </source>
</evidence>
<dbReference type="HAMAP" id="MF_00735">
    <property type="entry name" value="Methyltr_PrmA"/>
    <property type="match status" value="1"/>
</dbReference>
<gene>
    <name evidence="6 7" type="primary">prmA</name>
    <name evidence="7" type="ORF">OO013_13395</name>
</gene>
<dbReference type="InterPro" id="IPR050078">
    <property type="entry name" value="Ribosomal_L11_MeTrfase_PrmA"/>
</dbReference>
<keyword evidence="7" id="KW-0687">Ribonucleoprotein</keyword>
<dbReference type="GO" id="GO:0008168">
    <property type="term" value="F:methyltransferase activity"/>
    <property type="evidence" value="ECO:0007669"/>
    <property type="project" value="UniProtKB-KW"/>
</dbReference>
<dbReference type="Proteomes" id="UP001209885">
    <property type="component" value="Unassembled WGS sequence"/>
</dbReference>
<accession>A0ABT3RTA5</accession>
<dbReference type="EC" id="2.1.1.-" evidence="6"/>
<dbReference type="Gene3D" id="3.40.50.150">
    <property type="entry name" value="Vaccinia Virus protein VP39"/>
    <property type="match status" value="1"/>
</dbReference>
<organism evidence="7 8">
    <name type="scientific">Mangrovivirga halotolerans</name>
    <dbReference type="NCBI Taxonomy" id="2993936"/>
    <lineage>
        <taxon>Bacteria</taxon>
        <taxon>Pseudomonadati</taxon>
        <taxon>Bacteroidota</taxon>
        <taxon>Cytophagia</taxon>
        <taxon>Cytophagales</taxon>
        <taxon>Mangrovivirgaceae</taxon>
        <taxon>Mangrovivirga</taxon>
    </lineage>
</organism>
<keyword evidence="2 6" id="KW-0963">Cytoplasm</keyword>
<dbReference type="PANTHER" id="PTHR43648">
    <property type="entry name" value="ELECTRON TRANSFER FLAVOPROTEIN BETA SUBUNIT LYSINE METHYLTRANSFERASE"/>
    <property type="match status" value="1"/>
</dbReference>
<feature type="binding site" evidence="6">
    <location>
        <position position="169"/>
    </location>
    <ligand>
        <name>S-adenosyl-L-methionine</name>
        <dbReference type="ChEBI" id="CHEBI:59789"/>
    </ligand>
</feature>
<evidence type="ECO:0000256" key="4">
    <source>
        <dbReference type="ARBA" id="ARBA00022679"/>
    </source>
</evidence>
<keyword evidence="3 6" id="KW-0489">Methyltransferase</keyword>
<dbReference type="NCBIfam" id="NF001785">
    <property type="entry name" value="PRK00517.2-2"/>
    <property type="match status" value="1"/>
</dbReference>
<comment type="similarity">
    <text evidence="1 6">Belongs to the methyltransferase superfamily. PrmA family.</text>
</comment>
<dbReference type="PANTHER" id="PTHR43648:SF1">
    <property type="entry name" value="ELECTRON TRANSFER FLAVOPROTEIN BETA SUBUNIT LYSINE METHYLTRANSFERASE"/>
    <property type="match status" value="1"/>
</dbReference>
<feature type="binding site" evidence="6">
    <location>
        <position position="212"/>
    </location>
    <ligand>
        <name>S-adenosyl-L-methionine</name>
        <dbReference type="ChEBI" id="CHEBI:59789"/>
    </ligand>
</feature>
<evidence type="ECO:0000313" key="7">
    <source>
        <dbReference type="EMBL" id="MCX2744871.1"/>
    </source>
</evidence>
<feature type="binding site" evidence="6">
    <location>
        <position position="147"/>
    </location>
    <ligand>
        <name>S-adenosyl-L-methionine</name>
        <dbReference type="ChEBI" id="CHEBI:59789"/>
    </ligand>
</feature>
<dbReference type="InterPro" id="IPR029063">
    <property type="entry name" value="SAM-dependent_MTases_sf"/>
</dbReference>
<dbReference type="RefSeq" id="WP_266057388.1">
    <property type="nucleotide sequence ID" value="NZ_JAPFQN010000006.1"/>
</dbReference>
<dbReference type="CDD" id="cd02440">
    <property type="entry name" value="AdoMet_MTases"/>
    <property type="match status" value="1"/>
</dbReference>
<name>A0ABT3RTA5_9BACT</name>
<evidence type="ECO:0000256" key="5">
    <source>
        <dbReference type="ARBA" id="ARBA00022691"/>
    </source>
</evidence>
<protein>
    <recommendedName>
        <fullName evidence="6">Ribosomal protein L11 methyltransferase</fullName>
        <shortName evidence="6">L11 Mtase</shortName>
        <ecNumber evidence="6">2.1.1.-</ecNumber>
    </recommendedName>
</protein>
<proteinExistence type="inferred from homology"/>
<dbReference type="SUPFAM" id="SSF53335">
    <property type="entry name" value="S-adenosyl-L-methionine-dependent methyltransferases"/>
    <property type="match status" value="1"/>
</dbReference>
<dbReference type="GO" id="GO:0032259">
    <property type="term" value="P:methylation"/>
    <property type="evidence" value="ECO:0007669"/>
    <property type="project" value="UniProtKB-KW"/>
</dbReference>
<evidence type="ECO:0000256" key="3">
    <source>
        <dbReference type="ARBA" id="ARBA00022603"/>
    </source>
</evidence>
<sequence length="278" mass="31749">MDYVEISFTCSEEMAEILMAELSEIGFESFVDSENGLLCYIQSDLYDKDKLDVQISRYGNIEPLKYKILNIPKKNWNEEWEKSYQPIVIGDKAIVRADFHKVEKPYDYEILITPKMSFGTGHHQTTSMMVRMQMELDHKDKVVYDIGCGTGILSIMAGLRGAKKIIGCDIDEWSVENSRENIQNNNMNEIVSVIHGTVQSLPKEPADILLANINKNIILSELESYNSRLKEGGHILFSGFYERDTSEILDAAKMYGLNLEKEAAEQNWKCLQLVKKGK</sequence>
<reference evidence="7 8" key="1">
    <citation type="submission" date="2022-11" db="EMBL/GenBank/DDBJ databases">
        <title>The characterization of three novel Bacteroidetes species and genomic analysis of their roles in tidal elemental geochemical cycles.</title>
        <authorList>
            <person name="Ma K."/>
        </authorList>
    </citation>
    <scope>NUCLEOTIDE SEQUENCE [LARGE SCALE GENOMIC DNA]</scope>
    <source>
        <strain evidence="7 8">M17</strain>
    </source>
</reference>
<comment type="caution">
    <text evidence="7">The sequence shown here is derived from an EMBL/GenBank/DDBJ whole genome shotgun (WGS) entry which is preliminary data.</text>
</comment>
<comment type="catalytic activity">
    <reaction evidence="6">
        <text>L-lysyl-[protein] + 3 S-adenosyl-L-methionine = N(6),N(6),N(6)-trimethyl-L-lysyl-[protein] + 3 S-adenosyl-L-homocysteine + 3 H(+)</text>
        <dbReference type="Rhea" id="RHEA:54192"/>
        <dbReference type="Rhea" id="RHEA-COMP:9752"/>
        <dbReference type="Rhea" id="RHEA-COMP:13826"/>
        <dbReference type="ChEBI" id="CHEBI:15378"/>
        <dbReference type="ChEBI" id="CHEBI:29969"/>
        <dbReference type="ChEBI" id="CHEBI:57856"/>
        <dbReference type="ChEBI" id="CHEBI:59789"/>
        <dbReference type="ChEBI" id="CHEBI:61961"/>
    </reaction>
</comment>
<comment type="subcellular location">
    <subcellularLocation>
        <location evidence="6">Cytoplasm</location>
    </subcellularLocation>
</comment>
<evidence type="ECO:0000256" key="1">
    <source>
        <dbReference type="ARBA" id="ARBA00009741"/>
    </source>
</evidence>
<keyword evidence="7" id="KW-0689">Ribosomal protein</keyword>
<dbReference type="Pfam" id="PF06325">
    <property type="entry name" value="PrmA"/>
    <property type="match status" value="1"/>
</dbReference>
<dbReference type="EMBL" id="JAPFQN010000006">
    <property type="protein sequence ID" value="MCX2744871.1"/>
    <property type="molecule type" value="Genomic_DNA"/>
</dbReference>
<keyword evidence="5 6" id="KW-0949">S-adenosyl-L-methionine</keyword>